<reference evidence="5" key="1">
    <citation type="submission" date="2018-09" db="EMBL/GenBank/DDBJ databases">
        <title>Complete Genome Sequencing of Sulfolobus sp. JCM 16834.</title>
        <authorList>
            <person name="Kato S."/>
            <person name="Itoh T."/>
            <person name="Ohkuma M."/>
        </authorList>
    </citation>
    <scope>NUCLEOTIDE SEQUENCE [LARGE SCALE GENOMIC DNA]</scope>
    <source>
        <strain evidence="5">IC-007</strain>
    </source>
</reference>
<keyword evidence="4" id="KW-1185">Reference proteome</keyword>
<keyword evidence="1" id="KW-1133">Transmembrane helix</keyword>
<dbReference type="EMBL" id="AP018929">
    <property type="protein sequence ID" value="BBG22746.1"/>
    <property type="molecule type" value="Genomic_DNA"/>
</dbReference>
<name>A0A510DZ66_9CREN</name>
<protein>
    <submittedName>
        <fullName evidence="3">Uncharacterized protein</fullName>
    </submittedName>
</protein>
<dbReference type="AlphaFoldDB" id="A0A510DZ66"/>
<dbReference type="OrthoDB" id="34642at2157"/>
<gene>
    <name evidence="2" type="ORF">IC006_0030</name>
    <name evidence="3" type="ORF">IC007_0030</name>
</gene>
<organism evidence="3 5">
    <name type="scientific">Sulfuracidifex tepidarius</name>
    <dbReference type="NCBI Taxonomy" id="1294262"/>
    <lineage>
        <taxon>Archaea</taxon>
        <taxon>Thermoproteota</taxon>
        <taxon>Thermoprotei</taxon>
        <taxon>Sulfolobales</taxon>
        <taxon>Sulfolobaceae</taxon>
        <taxon>Sulfuracidifex</taxon>
    </lineage>
</organism>
<sequence length="230" mass="26341">MVSVESSSKIYDGLSSSINKASTEIIVVTPKLDQELAESLLSRSASGVNVRLITSDRVWSKWLENSRASYRVADEKKIEQNLQELEHNMSLFSRLPYIIAVILYAISSIAFLRVGYIISVSLFVISTAVFLFSFYFIRIKKLKDVSNQYNISKESLNSFHEQSKSIREEIAKHLRIDESREIGFSVVCSDSECYLTSMPLTRSKEDQYHFFYKVNYEEVISLISQISIAQ</sequence>
<evidence type="ECO:0000313" key="5">
    <source>
        <dbReference type="Proteomes" id="UP000325030"/>
    </source>
</evidence>
<evidence type="ECO:0000313" key="4">
    <source>
        <dbReference type="Proteomes" id="UP000322983"/>
    </source>
</evidence>
<dbReference type="GeneID" id="41716556"/>
<dbReference type="RefSeq" id="WP_054845338.1">
    <property type="nucleotide sequence ID" value="NZ_AP018929.1"/>
</dbReference>
<dbReference type="SUPFAM" id="SSF56024">
    <property type="entry name" value="Phospholipase D/nuclease"/>
    <property type="match status" value="1"/>
</dbReference>
<accession>A0A510DRD7</accession>
<reference evidence="3 4" key="2">
    <citation type="journal article" date="2020" name="Int. J. Syst. Evol. Microbiol.">
        <title>Sulfuracidifex tepidarius gen. nov., sp. nov. and transfer of Sulfolobus metallicus Huber and Stetter 1992 to the genus Sulfuracidifex as Sulfuracidifex metallicus comb. nov.</title>
        <authorList>
            <person name="Itoh T."/>
            <person name="Miura T."/>
            <person name="Sakai H.D."/>
            <person name="Kato S."/>
            <person name="Ohkuma M."/>
            <person name="Takashina T."/>
        </authorList>
    </citation>
    <scope>NUCLEOTIDE SEQUENCE</scope>
    <source>
        <strain evidence="2 4">IC-006</strain>
        <strain evidence="3">IC-007</strain>
    </source>
</reference>
<feature type="transmembrane region" description="Helical" evidence="1">
    <location>
        <begin position="116"/>
        <end position="137"/>
    </location>
</feature>
<evidence type="ECO:0000313" key="3">
    <source>
        <dbReference type="EMBL" id="BBG25525.1"/>
    </source>
</evidence>
<dbReference type="Proteomes" id="UP000322983">
    <property type="component" value="Chromosome"/>
</dbReference>
<proteinExistence type="predicted"/>
<keyword evidence="1" id="KW-0812">Transmembrane</keyword>
<dbReference type="EMBL" id="AP018930">
    <property type="protein sequence ID" value="BBG25525.1"/>
    <property type="molecule type" value="Genomic_DNA"/>
</dbReference>
<evidence type="ECO:0000256" key="1">
    <source>
        <dbReference type="SAM" id="Phobius"/>
    </source>
</evidence>
<dbReference type="KEGG" id="step:IC006_0030"/>
<dbReference type="Proteomes" id="UP000325030">
    <property type="component" value="Chromosome"/>
</dbReference>
<accession>A0A510DZ66</accession>
<feature type="transmembrane region" description="Helical" evidence="1">
    <location>
        <begin position="91"/>
        <end position="110"/>
    </location>
</feature>
<keyword evidence="1" id="KW-0472">Membrane</keyword>
<evidence type="ECO:0000313" key="2">
    <source>
        <dbReference type="EMBL" id="BBG22746.1"/>
    </source>
</evidence>